<evidence type="ECO:0000256" key="5">
    <source>
        <dbReference type="ARBA" id="ARBA00022741"/>
    </source>
</evidence>
<dbReference type="PROSITE" id="PS50005">
    <property type="entry name" value="TPR"/>
    <property type="match status" value="1"/>
</dbReference>
<dbReference type="SUPFAM" id="SSF48452">
    <property type="entry name" value="TPR-like"/>
    <property type="match status" value="2"/>
</dbReference>
<dbReference type="CDD" id="cd16917">
    <property type="entry name" value="HATPase_UhpB-NarQ-NarX-like"/>
    <property type="match status" value="1"/>
</dbReference>
<keyword evidence="7" id="KW-0067">ATP-binding</keyword>
<comment type="catalytic activity">
    <reaction evidence="1">
        <text>ATP + protein L-histidine = ADP + protein N-phospho-L-histidine.</text>
        <dbReference type="EC" id="2.7.13.3"/>
    </reaction>
</comment>
<keyword evidence="6" id="KW-0418">Kinase</keyword>
<feature type="transmembrane region" description="Helical" evidence="10">
    <location>
        <begin position="402"/>
        <end position="420"/>
    </location>
</feature>
<dbReference type="InterPro" id="IPR011712">
    <property type="entry name" value="Sig_transdc_His_kin_sub3_dim/P"/>
</dbReference>
<dbReference type="OrthoDB" id="9778366at2"/>
<dbReference type="PANTHER" id="PTHR24421">
    <property type="entry name" value="NITRATE/NITRITE SENSOR PROTEIN NARX-RELATED"/>
    <property type="match status" value="1"/>
</dbReference>
<protein>
    <recommendedName>
        <fullName evidence="2">histidine kinase</fullName>
        <ecNumber evidence="2">2.7.13.3</ecNumber>
    </recommendedName>
</protein>
<dbReference type="InterPro" id="IPR005467">
    <property type="entry name" value="His_kinase_dom"/>
</dbReference>
<keyword evidence="10" id="KW-0812">Transmembrane</keyword>
<keyword evidence="10" id="KW-1133">Transmembrane helix</keyword>
<feature type="signal peptide" evidence="11">
    <location>
        <begin position="1"/>
        <end position="20"/>
    </location>
</feature>
<evidence type="ECO:0000256" key="8">
    <source>
        <dbReference type="ARBA" id="ARBA00023012"/>
    </source>
</evidence>
<dbReference type="InterPro" id="IPR011990">
    <property type="entry name" value="TPR-like_helical_dom_sf"/>
</dbReference>
<keyword evidence="4" id="KW-0808">Transferase</keyword>
<evidence type="ECO:0000256" key="6">
    <source>
        <dbReference type="ARBA" id="ARBA00022777"/>
    </source>
</evidence>
<dbReference type="Pfam" id="PF02518">
    <property type="entry name" value="HATPase_c"/>
    <property type="match status" value="1"/>
</dbReference>
<name>A0A4P7PR98_9FLAO</name>
<dbReference type="GO" id="GO:0005524">
    <property type="term" value="F:ATP binding"/>
    <property type="evidence" value="ECO:0007669"/>
    <property type="project" value="UniProtKB-KW"/>
</dbReference>
<feature type="domain" description="Histidine kinase" evidence="12">
    <location>
        <begin position="431"/>
        <end position="650"/>
    </location>
</feature>
<evidence type="ECO:0000259" key="12">
    <source>
        <dbReference type="PROSITE" id="PS50109"/>
    </source>
</evidence>
<reference evidence="13 14" key="1">
    <citation type="submission" date="2019-04" db="EMBL/GenBank/DDBJ databases">
        <title>Flavobacterium sp. GS03.</title>
        <authorList>
            <person name="Kim H."/>
        </authorList>
    </citation>
    <scope>NUCLEOTIDE SEQUENCE [LARGE SCALE GENOMIC DNA]</scope>
    <source>
        <strain evidence="13 14">GS03</strain>
    </source>
</reference>
<dbReference type="Pfam" id="PF13424">
    <property type="entry name" value="TPR_12"/>
    <property type="match status" value="1"/>
</dbReference>
<dbReference type="Gene3D" id="3.30.565.10">
    <property type="entry name" value="Histidine kinase-like ATPase, C-terminal domain"/>
    <property type="match status" value="1"/>
</dbReference>
<dbReference type="SMART" id="SM00028">
    <property type="entry name" value="TPR"/>
    <property type="match status" value="5"/>
</dbReference>
<accession>A0A4P7PR98</accession>
<dbReference type="InterPro" id="IPR003594">
    <property type="entry name" value="HATPase_dom"/>
</dbReference>
<keyword evidence="5" id="KW-0547">Nucleotide-binding</keyword>
<organism evidence="13 14">
    <name type="scientific">Flavobacterium sangjuense</name>
    <dbReference type="NCBI Taxonomy" id="2518177"/>
    <lineage>
        <taxon>Bacteria</taxon>
        <taxon>Pseudomonadati</taxon>
        <taxon>Bacteroidota</taxon>
        <taxon>Flavobacteriia</taxon>
        <taxon>Flavobacteriales</taxon>
        <taxon>Flavobacteriaceae</taxon>
        <taxon>Flavobacterium</taxon>
    </lineage>
</organism>
<dbReference type="InterPro" id="IPR019734">
    <property type="entry name" value="TPR_rpt"/>
</dbReference>
<evidence type="ECO:0000256" key="10">
    <source>
        <dbReference type="SAM" id="Phobius"/>
    </source>
</evidence>
<dbReference type="InterPro" id="IPR050482">
    <property type="entry name" value="Sensor_HK_TwoCompSys"/>
</dbReference>
<evidence type="ECO:0000256" key="1">
    <source>
        <dbReference type="ARBA" id="ARBA00000085"/>
    </source>
</evidence>
<evidence type="ECO:0000256" key="2">
    <source>
        <dbReference type="ARBA" id="ARBA00012438"/>
    </source>
</evidence>
<gene>
    <name evidence="13" type="ORF">GS03_00127</name>
</gene>
<dbReference type="KEGG" id="fsn:GS03_00127"/>
<evidence type="ECO:0000256" key="9">
    <source>
        <dbReference type="PROSITE-ProRule" id="PRU00339"/>
    </source>
</evidence>
<evidence type="ECO:0000313" key="13">
    <source>
        <dbReference type="EMBL" id="QBZ96650.1"/>
    </source>
</evidence>
<evidence type="ECO:0000256" key="4">
    <source>
        <dbReference type="ARBA" id="ARBA00022679"/>
    </source>
</evidence>
<evidence type="ECO:0000256" key="3">
    <source>
        <dbReference type="ARBA" id="ARBA00022553"/>
    </source>
</evidence>
<evidence type="ECO:0000256" key="7">
    <source>
        <dbReference type="ARBA" id="ARBA00022840"/>
    </source>
</evidence>
<dbReference type="EMBL" id="CP038810">
    <property type="protein sequence ID" value="QBZ96650.1"/>
    <property type="molecule type" value="Genomic_DNA"/>
</dbReference>
<dbReference type="Gene3D" id="1.20.5.1930">
    <property type="match status" value="1"/>
</dbReference>
<dbReference type="AlphaFoldDB" id="A0A4P7PR98"/>
<dbReference type="Pfam" id="PF13181">
    <property type="entry name" value="TPR_8"/>
    <property type="match status" value="1"/>
</dbReference>
<dbReference type="PROSITE" id="PS50109">
    <property type="entry name" value="HIS_KIN"/>
    <property type="match status" value="1"/>
</dbReference>
<dbReference type="PANTHER" id="PTHR24421:SF10">
    <property type="entry name" value="NITRATE_NITRITE SENSOR PROTEIN NARQ"/>
    <property type="match status" value="1"/>
</dbReference>
<keyword evidence="3" id="KW-0597">Phosphoprotein</keyword>
<dbReference type="InterPro" id="IPR036890">
    <property type="entry name" value="HATPase_C_sf"/>
</dbReference>
<evidence type="ECO:0000256" key="11">
    <source>
        <dbReference type="SAM" id="SignalP"/>
    </source>
</evidence>
<keyword evidence="8" id="KW-0902">Two-component regulatory system</keyword>
<evidence type="ECO:0000313" key="14">
    <source>
        <dbReference type="Proteomes" id="UP000296862"/>
    </source>
</evidence>
<proteinExistence type="predicted"/>
<sequence>MKRVIGLMLFCLLGFNFGFAQNAQELIDNLKKELKNNPDAKRTAVIYSDLTWYYSKIATDSALNYGEKAIRESVKLSDSTLMAQVYSDIGAVYFMKGDFQNSKANYLKAYKIRKLRNDSRGLAKINNNLANIYEKTQHYKEAMSSFLEALHYFESIKDEKNTSITKGNIGLILLKLKNYPKALQYISAVVKYQEKNNFTEELCVSCLNLGNVYLQMNDTLHALNYYNKSVKACTTVGNQKGISSGFNNIATIKTAQKKSKDALALYEKSKEAREALNSNLDKTNFDLNLAKEYIADKKYDKAKSLLLSTKKVYEKEELNDKLQINYNSLIVVCSNLNQPDSVSFYVNKWAIVNEQLLVDNTVKQTAELETKYQTEKKEKLLQKSKAEIATRELEIKNKNTQFLILGLISLALLIIIYLVYRQQKLKNKQQEQEFELKSAISKIETQNKLQEQRLQISRDLHDNIGSQLTFIISSVDNIKYAFEIQNSKLDNKISSISNFAKSTIIELRDTIWAMNSSEISLEDLQTRIHNFIDKAKEAKEEIQFSFHIEDNLKEIKFPSIEGMNIYRTIQEAINNSIKYAEAKSIKIDIKSNNDVLIITIKDDGKGFDVDKIELGNGINNMKKRIYDINGDIEFITNATTGTEIVIKVKG</sequence>
<keyword evidence="9" id="KW-0802">TPR repeat</keyword>
<dbReference type="Gene3D" id="1.25.40.10">
    <property type="entry name" value="Tetratricopeptide repeat domain"/>
    <property type="match status" value="2"/>
</dbReference>
<dbReference type="GO" id="GO:0016020">
    <property type="term" value="C:membrane"/>
    <property type="evidence" value="ECO:0007669"/>
    <property type="project" value="InterPro"/>
</dbReference>
<keyword evidence="10" id="KW-0472">Membrane</keyword>
<dbReference type="GO" id="GO:0046983">
    <property type="term" value="F:protein dimerization activity"/>
    <property type="evidence" value="ECO:0007669"/>
    <property type="project" value="InterPro"/>
</dbReference>
<keyword evidence="14" id="KW-1185">Reference proteome</keyword>
<dbReference type="RefSeq" id="WP_136150651.1">
    <property type="nucleotide sequence ID" value="NZ_CP038810.1"/>
</dbReference>
<dbReference type="GO" id="GO:0000155">
    <property type="term" value="F:phosphorelay sensor kinase activity"/>
    <property type="evidence" value="ECO:0007669"/>
    <property type="project" value="InterPro"/>
</dbReference>
<dbReference type="Proteomes" id="UP000296862">
    <property type="component" value="Chromosome"/>
</dbReference>
<dbReference type="Pfam" id="PF07730">
    <property type="entry name" value="HisKA_3"/>
    <property type="match status" value="1"/>
</dbReference>
<keyword evidence="11" id="KW-0732">Signal</keyword>
<dbReference type="SUPFAM" id="SSF55874">
    <property type="entry name" value="ATPase domain of HSP90 chaperone/DNA topoisomerase II/histidine kinase"/>
    <property type="match status" value="1"/>
</dbReference>
<dbReference type="EC" id="2.7.13.3" evidence="2"/>
<feature type="repeat" description="TPR" evidence="9">
    <location>
        <begin position="83"/>
        <end position="116"/>
    </location>
</feature>
<feature type="chain" id="PRO_5021013028" description="histidine kinase" evidence="11">
    <location>
        <begin position="21"/>
        <end position="650"/>
    </location>
</feature>